<name>A0A636GGP0_SALET</name>
<dbReference type="Pfam" id="PF11920">
    <property type="entry name" value="DUF3438"/>
    <property type="match status" value="1"/>
</dbReference>
<dbReference type="AlphaFoldDB" id="A0A636GGP0"/>
<keyword evidence="1" id="KW-0812">Transmembrane</keyword>
<sequence>MTTLKSSALVKVLVPAVLLVAAGIGLHACMSGSLDKMAPLTPEQLRELGIADESDPSDILARGRHMAPGKYNVEILVIRNNREGNVVVDPQVLSGKFVVATFRHRWVRASGQPEAAFAAEPPLPVTTGGKR</sequence>
<dbReference type="EMBL" id="AAMJPF010000085">
    <property type="protein sequence ID" value="EDI0274460.1"/>
    <property type="molecule type" value="Genomic_DNA"/>
</dbReference>
<keyword evidence="1" id="KW-0472">Membrane</keyword>
<accession>A0A636GGP0</accession>
<evidence type="ECO:0000256" key="1">
    <source>
        <dbReference type="SAM" id="Phobius"/>
    </source>
</evidence>
<reference evidence="2" key="1">
    <citation type="submission" date="2018-07" db="EMBL/GenBank/DDBJ databases">
        <authorList>
            <person name="Ashton P.M."/>
            <person name="Dallman T."/>
            <person name="Nair S."/>
            <person name="De Pinna E."/>
            <person name="Peters T."/>
            <person name="Grant K."/>
        </authorList>
    </citation>
    <scope>NUCLEOTIDE SEQUENCE</scope>
    <source>
        <strain evidence="2">333397</strain>
    </source>
</reference>
<protein>
    <recommendedName>
        <fullName evidence="3">DUF3438 family protein</fullName>
    </recommendedName>
</protein>
<dbReference type="InterPro" id="IPR021844">
    <property type="entry name" value="Integr_conj_element_PFL4704"/>
</dbReference>
<keyword evidence="1" id="KW-1133">Transmembrane helix</keyword>
<evidence type="ECO:0000313" key="2">
    <source>
        <dbReference type="EMBL" id="EDI0274460.1"/>
    </source>
</evidence>
<comment type="caution">
    <text evidence="2">The sequence shown here is derived from an EMBL/GenBank/DDBJ whole genome shotgun (WGS) entry which is preliminary data.</text>
</comment>
<gene>
    <name evidence="2" type="ORF">CC707_25765</name>
</gene>
<organism evidence="2">
    <name type="scientific">Salmonella enterica subsp. enterica serovar Panama</name>
    <dbReference type="NCBI Taxonomy" id="29472"/>
    <lineage>
        <taxon>Bacteria</taxon>
        <taxon>Pseudomonadati</taxon>
        <taxon>Pseudomonadota</taxon>
        <taxon>Gammaproteobacteria</taxon>
        <taxon>Enterobacterales</taxon>
        <taxon>Enterobacteriaceae</taxon>
        <taxon>Salmonella</taxon>
    </lineage>
</organism>
<feature type="transmembrane region" description="Helical" evidence="1">
    <location>
        <begin position="12"/>
        <end position="30"/>
    </location>
</feature>
<proteinExistence type="predicted"/>
<evidence type="ECO:0008006" key="3">
    <source>
        <dbReference type="Google" id="ProtNLM"/>
    </source>
</evidence>